<dbReference type="Pfam" id="PF13359">
    <property type="entry name" value="DDE_Tnp_4"/>
    <property type="match status" value="1"/>
</dbReference>
<evidence type="ECO:0000259" key="3">
    <source>
        <dbReference type="Pfam" id="PF13359"/>
    </source>
</evidence>
<feature type="domain" description="DDE Tnp4" evidence="3">
    <location>
        <begin position="308"/>
        <end position="432"/>
    </location>
</feature>
<reference evidence="4" key="2">
    <citation type="submission" date="2014-03" db="EMBL/GenBank/DDBJ databases">
        <authorList>
            <person name="Genoscope - CEA"/>
        </authorList>
    </citation>
    <scope>NUCLEOTIDE SEQUENCE</scope>
</reference>
<protein>
    <recommendedName>
        <fullName evidence="3">DDE Tnp4 domain-containing protein</fullName>
    </recommendedName>
</protein>
<dbReference type="InterPro" id="IPR027806">
    <property type="entry name" value="HARBI1_dom"/>
</dbReference>
<accession>A0A060YHJ9</accession>
<evidence type="ECO:0000313" key="5">
    <source>
        <dbReference type="Proteomes" id="UP000193380"/>
    </source>
</evidence>
<dbReference type="Proteomes" id="UP000193380">
    <property type="component" value="Unassembled WGS sequence"/>
</dbReference>
<gene>
    <name evidence="4" type="ORF">GSONMT00059601001</name>
</gene>
<dbReference type="EMBL" id="FR908786">
    <property type="protein sequence ID" value="CDQ88605.1"/>
    <property type="molecule type" value="Genomic_DNA"/>
</dbReference>
<dbReference type="AlphaFoldDB" id="A0A060YHJ9"/>
<evidence type="ECO:0000313" key="4">
    <source>
        <dbReference type="EMBL" id="CDQ88605.1"/>
    </source>
</evidence>
<dbReference type="PaxDb" id="8022-A0A060YHJ9"/>
<keyword evidence="2" id="KW-0479">Metal-binding</keyword>
<dbReference type="GO" id="GO:0046872">
    <property type="term" value="F:metal ion binding"/>
    <property type="evidence" value="ECO:0007669"/>
    <property type="project" value="UniProtKB-KW"/>
</dbReference>
<sequence>MDSVKDFVPFTLLGICHSYGEIKSVHKTNKILNTVFRITLPFRWSSIKHFPLRSASRTRMDNNYVESAGRAVLEMMQREWEPLSQDELEQRLDRTVEEILEADLLAKVQDQPGPIYLQLSQLVEEPQQQNQIRSTTELTTLSHVEEESESQQLTDAEENAAVQYITDLLQNSNSRYNQSRMAGRARLSLSHTVLLSLTLLSKRLSYRSVSTSFRLEKGNIHRIFFSFCERVNTLEDQQIRWPTGIEAIENLPPLSSLLGKAKGLEEKGVPRVLGVLGHTRIPIRLPIGKQDVESMMPEVKRMKEAHPDSWLNLELVCNHTGRLIHCRISKGSDLDRASALRDKLKQLPEMMPPGTCLVARVGYPASAQILTPYAVGCSLRGNLYNRSLEAHFYLLDQAVADLKARFERLRYLDMGNYERAKAVVLTACILHNVFLDMGKVVNGQVEREAGTQEGEGECDEEGVRRREAIADLLYKELDSGST</sequence>
<proteinExistence type="predicted"/>
<organism evidence="4 5">
    <name type="scientific">Oncorhynchus mykiss</name>
    <name type="common">Rainbow trout</name>
    <name type="synonym">Salmo gairdneri</name>
    <dbReference type="NCBI Taxonomy" id="8022"/>
    <lineage>
        <taxon>Eukaryota</taxon>
        <taxon>Metazoa</taxon>
        <taxon>Chordata</taxon>
        <taxon>Craniata</taxon>
        <taxon>Vertebrata</taxon>
        <taxon>Euteleostomi</taxon>
        <taxon>Actinopterygii</taxon>
        <taxon>Neopterygii</taxon>
        <taxon>Teleostei</taxon>
        <taxon>Protacanthopterygii</taxon>
        <taxon>Salmoniformes</taxon>
        <taxon>Salmonidae</taxon>
        <taxon>Salmoninae</taxon>
        <taxon>Oncorhynchus</taxon>
    </lineage>
</organism>
<comment type="cofactor">
    <cofactor evidence="1">
        <name>a divalent metal cation</name>
        <dbReference type="ChEBI" id="CHEBI:60240"/>
    </cofactor>
</comment>
<evidence type="ECO:0000256" key="1">
    <source>
        <dbReference type="ARBA" id="ARBA00001968"/>
    </source>
</evidence>
<name>A0A060YHJ9_ONCMY</name>
<dbReference type="STRING" id="8022.A0A060YHJ9"/>
<evidence type="ECO:0000256" key="2">
    <source>
        <dbReference type="ARBA" id="ARBA00022723"/>
    </source>
</evidence>
<reference evidence="4" key="1">
    <citation type="journal article" date="2014" name="Nat. Commun.">
        <title>The rainbow trout genome provides novel insights into evolution after whole-genome duplication in vertebrates.</title>
        <authorList>
            <person name="Berthelot C."/>
            <person name="Brunet F."/>
            <person name="Chalopin D."/>
            <person name="Juanchich A."/>
            <person name="Bernard M."/>
            <person name="Noel B."/>
            <person name="Bento P."/>
            <person name="Da Silva C."/>
            <person name="Labadie K."/>
            <person name="Alberti A."/>
            <person name="Aury J.M."/>
            <person name="Louis A."/>
            <person name="Dehais P."/>
            <person name="Bardou P."/>
            <person name="Montfort J."/>
            <person name="Klopp C."/>
            <person name="Cabau C."/>
            <person name="Gaspin C."/>
            <person name="Thorgaard G.H."/>
            <person name="Boussaha M."/>
            <person name="Quillet E."/>
            <person name="Guyomard R."/>
            <person name="Galiana D."/>
            <person name="Bobe J."/>
            <person name="Volff J.N."/>
            <person name="Genet C."/>
            <person name="Wincker P."/>
            <person name="Jaillon O."/>
            <person name="Roest Crollius H."/>
            <person name="Guiguen Y."/>
        </authorList>
    </citation>
    <scope>NUCLEOTIDE SEQUENCE [LARGE SCALE GENOMIC DNA]</scope>
</reference>